<dbReference type="InterPro" id="IPR036563">
    <property type="entry name" value="MoaE_sf"/>
</dbReference>
<gene>
    <name evidence="1" type="ORF">JF887_09610</name>
</gene>
<reference evidence="1 2" key="1">
    <citation type="submission" date="2020-10" db="EMBL/GenBank/DDBJ databases">
        <title>Ca. Dormibacterota MAGs.</title>
        <authorList>
            <person name="Montgomery K."/>
        </authorList>
    </citation>
    <scope>NUCLEOTIDE SEQUENCE [LARGE SCALE GENOMIC DNA]</scope>
    <source>
        <strain evidence="1">Mitchell_Peninsula_5</strain>
    </source>
</reference>
<dbReference type="InterPro" id="IPR003448">
    <property type="entry name" value="Mopterin_biosynth_MoaE"/>
</dbReference>
<comment type="caution">
    <text evidence="1">The sequence shown here is derived from an EMBL/GenBank/DDBJ whole genome shotgun (WGS) entry which is preliminary data.</text>
</comment>
<dbReference type="AlphaFoldDB" id="A0A934KNJ1"/>
<dbReference type="InterPro" id="IPR012675">
    <property type="entry name" value="Beta-grasp_dom_sf"/>
</dbReference>
<organism evidence="1 2">
    <name type="scientific">Candidatus Amunia macphersoniae</name>
    <dbReference type="NCBI Taxonomy" id="3127014"/>
    <lineage>
        <taxon>Bacteria</taxon>
        <taxon>Bacillati</taxon>
        <taxon>Candidatus Dormiibacterota</taxon>
        <taxon>Candidatus Dormibacteria</taxon>
        <taxon>Candidatus Aeolococcales</taxon>
        <taxon>Candidatus Aeolococcaceae</taxon>
        <taxon>Candidatus Amunia</taxon>
    </lineage>
</organism>
<dbReference type="Gene3D" id="3.10.20.30">
    <property type="match status" value="1"/>
</dbReference>
<proteinExistence type="predicted"/>
<dbReference type="GO" id="GO:0006777">
    <property type="term" value="P:Mo-molybdopterin cofactor biosynthetic process"/>
    <property type="evidence" value="ECO:0007669"/>
    <property type="project" value="InterPro"/>
</dbReference>
<protein>
    <submittedName>
        <fullName evidence="1">Molybdenum cofactor biosynthesis protein MoaE</fullName>
    </submittedName>
</protein>
<dbReference type="CDD" id="cd00756">
    <property type="entry name" value="MoaE"/>
    <property type="match status" value="1"/>
</dbReference>
<dbReference type="CDD" id="cd00754">
    <property type="entry name" value="Ubl_MoaD"/>
    <property type="match status" value="1"/>
</dbReference>
<dbReference type="InterPro" id="IPR003749">
    <property type="entry name" value="ThiS/MoaD-like"/>
</dbReference>
<dbReference type="SUPFAM" id="SSF54690">
    <property type="entry name" value="Molybdopterin synthase subunit MoaE"/>
    <property type="match status" value="1"/>
</dbReference>
<evidence type="ECO:0000313" key="2">
    <source>
        <dbReference type="Proteomes" id="UP000614410"/>
    </source>
</evidence>
<dbReference type="PANTHER" id="PTHR23404">
    <property type="entry name" value="MOLYBDOPTERIN SYNTHASE RELATED"/>
    <property type="match status" value="1"/>
</dbReference>
<dbReference type="Proteomes" id="UP000614410">
    <property type="component" value="Unassembled WGS sequence"/>
</dbReference>
<dbReference type="EMBL" id="JAEKNN010000050">
    <property type="protein sequence ID" value="MBJ7609664.1"/>
    <property type="molecule type" value="Genomic_DNA"/>
</dbReference>
<name>A0A934KNJ1_9BACT</name>
<accession>A0A934KNJ1</accession>
<evidence type="ECO:0000313" key="1">
    <source>
        <dbReference type="EMBL" id="MBJ7609664.1"/>
    </source>
</evidence>
<dbReference type="Pfam" id="PF02391">
    <property type="entry name" value="MoaE"/>
    <property type="match status" value="1"/>
</dbReference>
<sequence length="241" mass="25684">MSSPVTITTAPAIRVLLFGSLRERLGPAELSVTEPATTVAELWEVVVAHHSVARAERSSIRCARNLVYCEWDAQVAPGDEVAFMPPVCGGATGDGDDGVTVALSDQPIAVDTLLMQAGDDHDGAVACFVGRVRDHNDGAMVHALEYQAYAPMALSMMRRIALEARERHGLTTITLLHRLGALAVGDVAVAVVTSSPHRSSALDSCREVIEAVKAEVPIWKREHTADGTDWVDARCTSGAHV</sequence>
<dbReference type="Gene3D" id="3.90.1170.40">
    <property type="entry name" value="Molybdopterin biosynthesis MoaE subunit"/>
    <property type="match status" value="1"/>
</dbReference>
<dbReference type="Pfam" id="PF02597">
    <property type="entry name" value="ThiS"/>
    <property type="match status" value="1"/>
</dbReference>
<dbReference type="SUPFAM" id="SSF54285">
    <property type="entry name" value="MoaD/ThiS"/>
    <property type="match status" value="1"/>
</dbReference>
<dbReference type="InterPro" id="IPR016155">
    <property type="entry name" value="Mopterin_synth/thiamin_S_b"/>
</dbReference>